<dbReference type="GO" id="GO:1990189">
    <property type="term" value="F:protein N-terminal-serine acetyltransferase activity"/>
    <property type="evidence" value="ECO:0007669"/>
    <property type="project" value="TreeGrafter"/>
</dbReference>
<comment type="caution">
    <text evidence="2">The sequence shown here is derived from an EMBL/GenBank/DDBJ whole genome shotgun (WGS) entry which is preliminary data.</text>
</comment>
<evidence type="ECO:0000259" key="1">
    <source>
        <dbReference type="PROSITE" id="PS51186"/>
    </source>
</evidence>
<dbReference type="Proteomes" id="UP000236416">
    <property type="component" value="Unassembled WGS sequence"/>
</dbReference>
<keyword evidence="2" id="KW-0808">Transferase</keyword>
<dbReference type="PROSITE" id="PS51186">
    <property type="entry name" value="GNAT"/>
    <property type="match status" value="1"/>
</dbReference>
<keyword evidence="3" id="KW-1185">Reference proteome</keyword>
<dbReference type="RefSeq" id="WP_103319569.1">
    <property type="nucleotide sequence ID" value="NZ_PPTF01000033.1"/>
</dbReference>
<dbReference type="SUPFAM" id="SSF55729">
    <property type="entry name" value="Acyl-CoA N-acyltransferases (Nat)"/>
    <property type="match status" value="1"/>
</dbReference>
<reference evidence="2 3" key="1">
    <citation type="submission" date="2018-01" db="EMBL/GenBank/DDBJ databases">
        <title>Genomic Sequence of Chromobacterium MWU13-2610 from wild cranberry bogs within the Cape Cod National Seashore.</title>
        <authorList>
            <person name="O'Hara-Hanley K."/>
            <person name="Soby S."/>
            <person name="Harrison A."/>
        </authorList>
    </citation>
    <scope>NUCLEOTIDE SEQUENCE [LARGE SCALE GENOMIC DNA]</scope>
    <source>
        <strain evidence="2 3">MWU13-2610</strain>
    </source>
</reference>
<proteinExistence type="predicted"/>
<dbReference type="Pfam" id="PF13302">
    <property type="entry name" value="Acetyltransf_3"/>
    <property type="match status" value="1"/>
</dbReference>
<dbReference type="EMBL" id="PPTF01000033">
    <property type="protein sequence ID" value="POA98827.1"/>
    <property type="molecule type" value="Genomic_DNA"/>
</dbReference>
<dbReference type="PANTHER" id="PTHR43441:SF2">
    <property type="entry name" value="FAMILY ACETYLTRANSFERASE, PUTATIVE (AFU_ORTHOLOGUE AFUA_7G00850)-RELATED"/>
    <property type="match status" value="1"/>
</dbReference>
<organism evidence="2 3">
    <name type="scientific">Chromobacterium sinusclupearum</name>
    <dbReference type="NCBI Taxonomy" id="2077146"/>
    <lineage>
        <taxon>Bacteria</taxon>
        <taxon>Pseudomonadati</taxon>
        <taxon>Pseudomonadota</taxon>
        <taxon>Betaproteobacteria</taxon>
        <taxon>Neisseriales</taxon>
        <taxon>Chromobacteriaceae</taxon>
        <taxon>Chromobacterium</taxon>
    </lineage>
</organism>
<dbReference type="InterPro" id="IPR000182">
    <property type="entry name" value="GNAT_dom"/>
</dbReference>
<dbReference type="Gene3D" id="3.40.630.30">
    <property type="match status" value="1"/>
</dbReference>
<name>A0A2K4MP19_9NEIS</name>
<dbReference type="FunFam" id="3.40.630.30:FF:000047">
    <property type="entry name" value="Acetyltransferase, GNAT family"/>
    <property type="match status" value="1"/>
</dbReference>
<evidence type="ECO:0000313" key="2">
    <source>
        <dbReference type="EMBL" id="POA98827.1"/>
    </source>
</evidence>
<gene>
    <name evidence="2" type="ORF">C2134_09590</name>
</gene>
<sequence>MRADWDALAQPAEQISTGQWVGLPVEGWTGATYPPRQVLTGRHGRVEPLDAERHGAQLYEALHQMAGGANWTYLSHGPFRSLEDWQTWMQAHAGREDPQFYAIVDARDDVAIGLCSYLRIAPADGCIEVGFLNFSPRLQRSRLATEAMYLMMRNAFELGYRRYEWKCDAQNAPSVKAALRLGFTFEGLFRQARTNKGRNRDTAWFSILDHEWPQRRRALEEWLADANFDAQGRQLRSLSEFAAEAAA</sequence>
<dbReference type="InterPro" id="IPR051908">
    <property type="entry name" value="Ribosomal_N-acetyltransferase"/>
</dbReference>
<dbReference type="GO" id="GO:0008999">
    <property type="term" value="F:protein-N-terminal-alanine acetyltransferase activity"/>
    <property type="evidence" value="ECO:0007669"/>
    <property type="project" value="TreeGrafter"/>
</dbReference>
<dbReference type="AlphaFoldDB" id="A0A2K4MP19"/>
<protein>
    <submittedName>
        <fullName evidence="2">GNAT family N-acetyltransferase</fullName>
    </submittedName>
</protein>
<evidence type="ECO:0000313" key="3">
    <source>
        <dbReference type="Proteomes" id="UP000236416"/>
    </source>
</evidence>
<dbReference type="InterPro" id="IPR016181">
    <property type="entry name" value="Acyl_CoA_acyltransferase"/>
</dbReference>
<accession>A0A2K4MP19</accession>
<dbReference type="PANTHER" id="PTHR43441">
    <property type="entry name" value="RIBOSOMAL-PROTEIN-SERINE ACETYLTRANSFERASE"/>
    <property type="match status" value="1"/>
</dbReference>
<feature type="domain" description="N-acetyltransferase" evidence="1">
    <location>
        <begin position="44"/>
        <end position="211"/>
    </location>
</feature>
<dbReference type="GO" id="GO:0005737">
    <property type="term" value="C:cytoplasm"/>
    <property type="evidence" value="ECO:0007669"/>
    <property type="project" value="TreeGrafter"/>
</dbReference>